<organism evidence="2 3">
    <name type="scientific">Pycnococcus provasolii</name>
    <dbReference type="NCBI Taxonomy" id="41880"/>
    <lineage>
        <taxon>Eukaryota</taxon>
        <taxon>Viridiplantae</taxon>
        <taxon>Chlorophyta</taxon>
        <taxon>Pseudoscourfieldiophyceae</taxon>
        <taxon>Pseudoscourfieldiales</taxon>
        <taxon>Pycnococcaceae</taxon>
        <taxon>Pycnococcus</taxon>
    </lineage>
</organism>
<evidence type="ECO:0000313" key="2">
    <source>
        <dbReference type="EMBL" id="GHP02783.1"/>
    </source>
</evidence>
<reference evidence="2" key="1">
    <citation type="submission" date="2020-10" db="EMBL/GenBank/DDBJ databases">
        <title>Unveiling of a novel bifunctional photoreceptor, Dualchrome1, isolated from a cosmopolitan green alga.</title>
        <authorList>
            <person name="Suzuki S."/>
            <person name="Kawachi M."/>
        </authorList>
    </citation>
    <scope>NUCLEOTIDE SEQUENCE</scope>
    <source>
        <strain evidence="2">NIES 2893</strain>
    </source>
</reference>
<keyword evidence="3" id="KW-1185">Reference proteome</keyword>
<name>A0A830H8T8_9CHLO</name>
<sequence length="311" mass="33196">MSGPLSGHSAHADNHHAHSSDMERHNVVGSKTTYWPSRSETPTVRPMSALSYSSGPRRLPMGGGAGARPHSALRPQSALRTPGTSVTGAHAYVSFDTNRQRPQSAFASPTPSHATMREAAGMNLSPRRAFEAEGRLGIRSPITAAFNQRGSELLKMYESADEKRRKSISASQGGKSGTDVSALLKNFDTTFDSVSRLLASQRPTRDSNMDDTSAGAQGAEVGGSGTSPTKRAGVSSSAVTRRLAASSGEKPVPSVARVKSRNLDAIIASINERREKHFDPVMEDLDDMEPTDALRALRRRGRWSSGNSGVD</sequence>
<dbReference type="EMBL" id="BNJQ01000004">
    <property type="protein sequence ID" value="GHP02783.1"/>
    <property type="molecule type" value="Genomic_DNA"/>
</dbReference>
<feature type="region of interest" description="Disordered" evidence="1">
    <location>
        <begin position="1"/>
        <end position="84"/>
    </location>
</feature>
<feature type="region of interest" description="Disordered" evidence="1">
    <location>
        <begin position="199"/>
        <end position="258"/>
    </location>
</feature>
<gene>
    <name evidence="2" type="ORF">PPROV_000153800</name>
</gene>
<feature type="compositionally biased region" description="Polar residues" evidence="1">
    <location>
        <begin position="29"/>
        <end position="42"/>
    </location>
</feature>
<dbReference type="AlphaFoldDB" id="A0A830H8T8"/>
<feature type="compositionally biased region" description="Polar residues" evidence="1">
    <location>
        <begin position="226"/>
        <end position="239"/>
    </location>
</feature>
<proteinExistence type="predicted"/>
<feature type="compositionally biased region" description="Basic and acidic residues" evidence="1">
    <location>
        <begin position="10"/>
        <end position="26"/>
    </location>
</feature>
<evidence type="ECO:0000256" key="1">
    <source>
        <dbReference type="SAM" id="MobiDB-lite"/>
    </source>
</evidence>
<dbReference type="Proteomes" id="UP000660262">
    <property type="component" value="Unassembled WGS sequence"/>
</dbReference>
<evidence type="ECO:0000313" key="3">
    <source>
        <dbReference type="Proteomes" id="UP000660262"/>
    </source>
</evidence>
<protein>
    <submittedName>
        <fullName evidence="2">Uncharacterized protein</fullName>
    </submittedName>
</protein>
<accession>A0A830H8T8</accession>
<comment type="caution">
    <text evidence="2">The sequence shown here is derived from an EMBL/GenBank/DDBJ whole genome shotgun (WGS) entry which is preliminary data.</text>
</comment>